<evidence type="ECO:0000313" key="2">
    <source>
        <dbReference type="Proteomes" id="UP001597169"/>
    </source>
</evidence>
<protein>
    <submittedName>
        <fullName evidence="1">Uncharacterized protein</fullName>
    </submittedName>
</protein>
<reference evidence="2" key="1">
    <citation type="journal article" date="2019" name="Int. J. Syst. Evol. Microbiol.">
        <title>The Global Catalogue of Microorganisms (GCM) 10K type strain sequencing project: providing services to taxonomists for standard genome sequencing and annotation.</title>
        <authorList>
            <consortium name="The Broad Institute Genomics Platform"/>
            <consortium name="The Broad Institute Genome Sequencing Center for Infectious Disease"/>
            <person name="Wu L."/>
            <person name="Ma J."/>
        </authorList>
    </citation>
    <scope>NUCLEOTIDE SEQUENCE [LARGE SCALE GENOMIC DNA]</scope>
    <source>
        <strain evidence="2">CCUG 53519</strain>
    </source>
</reference>
<dbReference type="Proteomes" id="UP001597169">
    <property type="component" value="Unassembled WGS sequence"/>
</dbReference>
<evidence type="ECO:0000313" key="1">
    <source>
        <dbReference type="EMBL" id="MFD1128292.1"/>
    </source>
</evidence>
<sequence length="72" mass="8380">MNPKQHAELQSYWDIQKKLLDVMYLLANESMYTKEHAQDDLMNILILVYDREKEAMQALAQAHKASVSNIIS</sequence>
<keyword evidence="2" id="KW-1185">Reference proteome</keyword>
<dbReference type="EMBL" id="JBHTKX010000001">
    <property type="protein sequence ID" value="MFD1128292.1"/>
    <property type="molecule type" value="Genomic_DNA"/>
</dbReference>
<gene>
    <name evidence="1" type="ORF">ACFQ3J_08915</name>
</gene>
<proteinExistence type="predicted"/>
<organism evidence="1 2">
    <name type="scientific">Paenibacillus provencensis</name>
    <dbReference type="NCBI Taxonomy" id="441151"/>
    <lineage>
        <taxon>Bacteria</taxon>
        <taxon>Bacillati</taxon>
        <taxon>Bacillota</taxon>
        <taxon>Bacilli</taxon>
        <taxon>Bacillales</taxon>
        <taxon>Paenibacillaceae</taxon>
        <taxon>Paenibacillus</taxon>
    </lineage>
</organism>
<comment type="caution">
    <text evidence="1">The sequence shown here is derived from an EMBL/GenBank/DDBJ whole genome shotgun (WGS) entry which is preliminary data.</text>
</comment>
<dbReference type="RefSeq" id="WP_251583461.1">
    <property type="nucleotide sequence ID" value="NZ_JBHTKX010000001.1"/>
</dbReference>
<accession>A0ABW3PS10</accession>
<name>A0ABW3PS10_9BACL</name>